<sequence length="68" mass="7977">MDERITALEEALAHLTKTVEELSEVIARQDREITRMARRMQMLMEREAERELDSSSSIPLADQKPPHW</sequence>
<evidence type="ECO:0000256" key="2">
    <source>
        <dbReference type="SAM" id="MobiDB-lite"/>
    </source>
</evidence>
<evidence type="ECO:0000256" key="1">
    <source>
        <dbReference type="SAM" id="Coils"/>
    </source>
</evidence>
<name>A0ABQ5LWD8_9RHOB</name>
<dbReference type="PANTHER" id="PTHR36508:SF1">
    <property type="entry name" value="PROTEIN SLYX"/>
    <property type="match status" value="1"/>
</dbReference>
<dbReference type="InterPro" id="IPR007236">
    <property type="entry name" value="SlyX"/>
</dbReference>
<comment type="caution">
    <text evidence="3">The sequence shown here is derived from an EMBL/GenBank/DDBJ whole genome shotgun (WGS) entry which is preliminary data.</text>
</comment>
<protein>
    <submittedName>
        <fullName evidence="3">SlyX protein</fullName>
    </submittedName>
</protein>
<keyword evidence="4" id="KW-1185">Reference proteome</keyword>
<feature type="region of interest" description="Disordered" evidence="2">
    <location>
        <begin position="46"/>
        <end position="68"/>
    </location>
</feature>
<accession>A0ABQ5LWD8</accession>
<dbReference type="EMBL" id="BROH01000011">
    <property type="protein sequence ID" value="GKY89292.1"/>
    <property type="molecule type" value="Genomic_DNA"/>
</dbReference>
<proteinExistence type="predicted"/>
<reference evidence="3" key="1">
    <citation type="journal article" date="2023" name="Int. J. Syst. Evol. Microbiol.">
        <title>Sinisalibacter aestuarii sp. nov., isolated from estuarine sediment of the Arakawa River.</title>
        <authorList>
            <person name="Arafat S.T."/>
            <person name="Hirano S."/>
            <person name="Sato A."/>
            <person name="Takeuchi K."/>
            <person name="Yasuda T."/>
            <person name="Terahara T."/>
            <person name="Hamada M."/>
            <person name="Kobayashi T."/>
        </authorList>
    </citation>
    <scope>NUCLEOTIDE SEQUENCE</scope>
    <source>
        <strain evidence="3">B-399</strain>
    </source>
</reference>
<dbReference type="Pfam" id="PF04102">
    <property type="entry name" value="SlyX"/>
    <property type="match status" value="1"/>
</dbReference>
<dbReference type="Proteomes" id="UP001144205">
    <property type="component" value="Unassembled WGS sequence"/>
</dbReference>
<dbReference type="PANTHER" id="PTHR36508">
    <property type="entry name" value="PROTEIN SLYX"/>
    <property type="match status" value="1"/>
</dbReference>
<keyword evidence="1" id="KW-0175">Coiled coil</keyword>
<feature type="coiled-coil region" evidence="1">
    <location>
        <begin position="5"/>
        <end position="46"/>
    </location>
</feature>
<organism evidence="3 4">
    <name type="scientific">Sinisalibacter aestuarii</name>
    <dbReference type="NCBI Taxonomy" id="2949426"/>
    <lineage>
        <taxon>Bacteria</taxon>
        <taxon>Pseudomonadati</taxon>
        <taxon>Pseudomonadota</taxon>
        <taxon>Alphaproteobacteria</taxon>
        <taxon>Rhodobacterales</taxon>
        <taxon>Roseobacteraceae</taxon>
        <taxon>Sinisalibacter</taxon>
    </lineage>
</organism>
<dbReference type="RefSeq" id="WP_281843322.1">
    <property type="nucleotide sequence ID" value="NZ_BROH01000011.1"/>
</dbReference>
<evidence type="ECO:0000313" key="4">
    <source>
        <dbReference type="Proteomes" id="UP001144205"/>
    </source>
</evidence>
<gene>
    <name evidence="3" type="ORF">STA1M1_31610</name>
</gene>
<evidence type="ECO:0000313" key="3">
    <source>
        <dbReference type="EMBL" id="GKY89292.1"/>
    </source>
</evidence>